<reference evidence="3" key="1">
    <citation type="submission" date="2022-11" db="EMBL/GenBank/DDBJ databases">
        <title>Genome Sequence of Cubamyces cubensis.</title>
        <authorList>
            <person name="Buettner E."/>
        </authorList>
    </citation>
    <scope>NUCLEOTIDE SEQUENCE</scope>
    <source>
        <strain evidence="3">MPL-01</strain>
    </source>
</reference>
<gene>
    <name evidence="3" type="ORF">ONZ51_g2329</name>
</gene>
<feature type="compositionally biased region" description="Low complexity" evidence="2">
    <location>
        <begin position="195"/>
        <end position="213"/>
    </location>
</feature>
<evidence type="ECO:0000256" key="1">
    <source>
        <dbReference type="SAM" id="Coils"/>
    </source>
</evidence>
<dbReference type="AlphaFoldDB" id="A0AAD7XEM1"/>
<proteinExistence type="predicted"/>
<accession>A0AAD7XEM1</accession>
<feature type="coiled-coil region" evidence="1">
    <location>
        <begin position="32"/>
        <end position="59"/>
    </location>
</feature>
<keyword evidence="4" id="KW-1185">Reference proteome</keyword>
<evidence type="ECO:0000256" key="2">
    <source>
        <dbReference type="SAM" id="MobiDB-lite"/>
    </source>
</evidence>
<comment type="caution">
    <text evidence="3">The sequence shown here is derived from an EMBL/GenBank/DDBJ whole genome shotgun (WGS) entry which is preliminary data.</text>
</comment>
<protein>
    <submittedName>
        <fullName evidence="3">Uncharacterized protein</fullName>
    </submittedName>
</protein>
<feature type="region of interest" description="Disordered" evidence="2">
    <location>
        <begin position="133"/>
        <end position="225"/>
    </location>
</feature>
<evidence type="ECO:0000313" key="4">
    <source>
        <dbReference type="Proteomes" id="UP001215151"/>
    </source>
</evidence>
<feature type="compositionally biased region" description="Polar residues" evidence="2">
    <location>
        <begin position="178"/>
        <end position="194"/>
    </location>
</feature>
<organism evidence="3 4">
    <name type="scientific">Trametes cubensis</name>
    <dbReference type="NCBI Taxonomy" id="1111947"/>
    <lineage>
        <taxon>Eukaryota</taxon>
        <taxon>Fungi</taxon>
        <taxon>Dikarya</taxon>
        <taxon>Basidiomycota</taxon>
        <taxon>Agaricomycotina</taxon>
        <taxon>Agaricomycetes</taxon>
        <taxon>Polyporales</taxon>
        <taxon>Polyporaceae</taxon>
        <taxon>Trametes</taxon>
    </lineage>
</organism>
<feature type="compositionally biased region" description="Polar residues" evidence="2">
    <location>
        <begin position="214"/>
        <end position="225"/>
    </location>
</feature>
<name>A0AAD7XEM1_9APHY</name>
<keyword evidence="1" id="KW-0175">Coiled coil</keyword>
<evidence type="ECO:0000313" key="3">
    <source>
        <dbReference type="EMBL" id="KAJ8494464.1"/>
    </source>
</evidence>
<dbReference type="EMBL" id="JAPEVG010000036">
    <property type="protein sequence ID" value="KAJ8494464.1"/>
    <property type="molecule type" value="Genomic_DNA"/>
</dbReference>
<dbReference type="Proteomes" id="UP001215151">
    <property type="component" value="Unassembled WGS sequence"/>
</dbReference>
<sequence>MALADPDTASFPDLESLQHELSSLMSGLGRTHEKIAAVAREADRRNAELREKIIDLESMNLARALEVQELQMVNAELYKQWEEGWHPPEAWDRLVEERDQALEDLEKVRQVGQELLATVREYEARAKQCTCAAARATKASSDSSTVRAGRDNGRFVGRQQQTAVVPEEGPATHPHPSRATTPTPSALARWNQNDSGSATSGSSQSLGSNGSMSTQSSWDTPSSASRAIAKANQAWSLEFTKRPSTAPINRGPIPFDYLADQLMLNEETQRAVAELEHTRGYETRIHAESDFAFIYQPFILEGPGATYLVEWSTPDRPERLAKWTRTLGDLHLFIWPYERNRGWYYIGLHSVAHAEMESRWPVLERNDKRQLLDYLRKRNPDMNSVQFRNDIREGRRVQACLRLESKGLMESEDFAKEYGLMFDE</sequence>